<dbReference type="GO" id="GO:0004803">
    <property type="term" value="F:transposase activity"/>
    <property type="evidence" value="ECO:0007669"/>
    <property type="project" value="InterPro"/>
</dbReference>
<dbReference type="SUPFAM" id="SSF143422">
    <property type="entry name" value="Transposase IS200-like"/>
    <property type="match status" value="1"/>
</dbReference>
<name>A0A7X5QIF6_9GAMM</name>
<accession>A0A7X5QIF6</accession>
<protein>
    <submittedName>
        <fullName evidence="2">IS200/IS605 family transposase</fullName>
    </submittedName>
</protein>
<evidence type="ECO:0000259" key="1">
    <source>
        <dbReference type="SMART" id="SM01321"/>
    </source>
</evidence>
<organism evidence="2 3">
    <name type="scientific">Photorhabdus cinerea</name>
    <dbReference type="NCBI Taxonomy" id="471575"/>
    <lineage>
        <taxon>Bacteria</taxon>
        <taxon>Pseudomonadati</taxon>
        <taxon>Pseudomonadota</taxon>
        <taxon>Gammaproteobacteria</taxon>
        <taxon>Enterobacterales</taxon>
        <taxon>Morganellaceae</taxon>
        <taxon>Photorhabdus</taxon>
    </lineage>
</organism>
<comment type="caution">
    <text evidence="2">The sequence shown here is derived from an EMBL/GenBank/DDBJ whole genome shotgun (WGS) entry which is preliminary data.</text>
</comment>
<dbReference type="PANTHER" id="PTHR33360:SF2">
    <property type="entry name" value="TRANSPOSASE FOR INSERTION SEQUENCE ELEMENT IS200"/>
    <property type="match status" value="1"/>
</dbReference>
<dbReference type="Proteomes" id="UP000591844">
    <property type="component" value="Unassembled WGS sequence"/>
</dbReference>
<dbReference type="SMART" id="SM01321">
    <property type="entry name" value="Y1_Tnp"/>
    <property type="match status" value="1"/>
</dbReference>
<feature type="domain" description="Transposase IS200-like" evidence="1">
    <location>
        <begin position="18"/>
        <end position="137"/>
    </location>
</feature>
<dbReference type="NCBIfam" id="NF033573">
    <property type="entry name" value="transpos_IS200"/>
    <property type="match status" value="1"/>
</dbReference>
<gene>
    <name evidence="2" type="ORF">C5469_22950</name>
</gene>
<dbReference type="GO" id="GO:0006313">
    <property type="term" value="P:DNA transposition"/>
    <property type="evidence" value="ECO:0007669"/>
    <property type="project" value="InterPro"/>
</dbReference>
<dbReference type="AlphaFoldDB" id="A0A7X5QIF6"/>
<evidence type="ECO:0000313" key="3">
    <source>
        <dbReference type="Proteomes" id="UP000591844"/>
    </source>
</evidence>
<dbReference type="PANTHER" id="PTHR33360">
    <property type="entry name" value="TRANSPOSASE FOR INSERTION SEQUENCE ELEMENT IS200"/>
    <property type="match status" value="1"/>
</dbReference>
<sequence>MSKHNELLEGFLRKRHSVSKRVVHLIFMTKYRRKLFDGGMIEQLREAFTSAATKLECDIIEMDGEQDHVHLLVAYPPKLAVSILVNNLKSVSSRLLRQQNTHLRMQSKTGLLWSRSYFACSAGGATIETLKAYVASQNTPE</sequence>
<dbReference type="InterPro" id="IPR002686">
    <property type="entry name" value="Transposase_17"/>
</dbReference>
<dbReference type="RefSeq" id="WP_166310966.1">
    <property type="nucleotide sequence ID" value="NZ_CAWPIB010000108.1"/>
</dbReference>
<dbReference type="Gene3D" id="3.30.70.1290">
    <property type="entry name" value="Transposase IS200-like"/>
    <property type="match status" value="1"/>
</dbReference>
<dbReference type="InterPro" id="IPR036515">
    <property type="entry name" value="Transposase_17_sf"/>
</dbReference>
<keyword evidence="3" id="KW-1185">Reference proteome</keyword>
<evidence type="ECO:0000313" key="2">
    <source>
        <dbReference type="EMBL" id="NHB94815.1"/>
    </source>
</evidence>
<reference evidence="2 3" key="1">
    <citation type="submission" date="2018-02" db="EMBL/GenBank/DDBJ databases">
        <authorList>
            <person name="Machado R.A."/>
        </authorList>
    </citation>
    <scope>NUCLEOTIDE SEQUENCE [LARGE SCALE GENOMIC DNA]</scope>
    <source>
        <strain evidence="2 3">DSM 19724</strain>
    </source>
</reference>
<dbReference type="EMBL" id="PUJW01000108">
    <property type="protein sequence ID" value="NHB94815.1"/>
    <property type="molecule type" value="Genomic_DNA"/>
</dbReference>
<dbReference type="GO" id="GO:0003677">
    <property type="term" value="F:DNA binding"/>
    <property type="evidence" value="ECO:0007669"/>
    <property type="project" value="InterPro"/>
</dbReference>
<proteinExistence type="predicted"/>
<dbReference type="Pfam" id="PF01797">
    <property type="entry name" value="Y1_Tnp"/>
    <property type="match status" value="1"/>
</dbReference>